<feature type="non-terminal residue" evidence="4">
    <location>
        <position position="276"/>
    </location>
</feature>
<dbReference type="Pfam" id="PF00646">
    <property type="entry name" value="F-box"/>
    <property type="match status" value="1"/>
</dbReference>
<dbReference type="InterPro" id="IPR036047">
    <property type="entry name" value="F-box-like_dom_sf"/>
</dbReference>
<dbReference type="SUPFAM" id="SSF81383">
    <property type="entry name" value="F-box domain"/>
    <property type="match status" value="1"/>
</dbReference>
<sequence length="276" mass="30725">VLKSSLSLPQSGFQPSPTLLLGPAPPPLCLCQLGPARQPPSSSNRSPPPRLRLRACDAESASATSAHDPRLLSKYPTQLLNRAPSHSATPSHPTLRLGAELALERRRRRPCSRTRNAACRRCILTTPPLHGRPGRHDEPVNSRSKATEYGERTRDAGPNLPEEIWCHIHSLMPMEDSARAACVSRTFLHSWRHHPYLILNNETLGLKWNACGKDSEKHSVAGVKTLKLDVSDCCDLNDCYLNDWLHIAITPRTESVTLELPSRHKEELYNFPCSLL</sequence>
<dbReference type="PANTHER" id="PTHR34145">
    <property type="entry name" value="OS02G0105600 PROTEIN"/>
    <property type="match status" value="1"/>
</dbReference>
<dbReference type="PANTHER" id="PTHR34145:SF8">
    <property type="entry name" value="OS05G0538250 PROTEIN"/>
    <property type="match status" value="1"/>
</dbReference>
<feature type="domain" description="At1g61320/AtMIF1 LRR" evidence="3">
    <location>
        <begin position="216"/>
        <end position="276"/>
    </location>
</feature>
<dbReference type="Pfam" id="PF23622">
    <property type="entry name" value="LRR_At1g61320_AtMIF1"/>
    <property type="match status" value="1"/>
</dbReference>
<gene>
    <name evidence="4" type="ORF">U9M48_025283</name>
</gene>
<feature type="region of interest" description="Disordered" evidence="1">
    <location>
        <begin position="31"/>
        <end position="72"/>
    </location>
</feature>
<name>A0AAQ3TQ36_PASNO</name>
<evidence type="ECO:0000259" key="3">
    <source>
        <dbReference type="Pfam" id="PF23622"/>
    </source>
</evidence>
<dbReference type="AlphaFoldDB" id="A0AAQ3TQ36"/>
<protein>
    <recommendedName>
        <fullName evidence="6">F-box domain-containing protein</fullName>
    </recommendedName>
</protein>
<evidence type="ECO:0000313" key="5">
    <source>
        <dbReference type="Proteomes" id="UP001341281"/>
    </source>
</evidence>
<accession>A0AAQ3TQ36</accession>
<dbReference type="EMBL" id="CP144749">
    <property type="protein sequence ID" value="WVZ77418.1"/>
    <property type="molecule type" value="Genomic_DNA"/>
</dbReference>
<feature type="compositionally biased region" description="Low complexity" evidence="1">
    <location>
        <begin position="31"/>
        <end position="45"/>
    </location>
</feature>
<evidence type="ECO:0000313" key="4">
    <source>
        <dbReference type="EMBL" id="WVZ77418.1"/>
    </source>
</evidence>
<dbReference type="Proteomes" id="UP001341281">
    <property type="component" value="Chromosome 05"/>
</dbReference>
<dbReference type="InterPro" id="IPR055357">
    <property type="entry name" value="LRR_At1g61320_AtMIF1"/>
</dbReference>
<dbReference type="InterPro" id="IPR053772">
    <property type="entry name" value="At1g61320/At1g61330-like"/>
</dbReference>
<feature type="domain" description="F-box" evidence="2">
    <location>
        <begin position="159"/>
        <end position="195"/>
    </location>
</feature>
<evidence type="ECO:0000256" key="1">
    <source>
        <dbReference type="SAM" id="MobiDB-lite"/>
    </source>
</evidence>
<feature type="compositionally biased region" description="Basic and acidic residues" evidence="1">
    <location>
        <begin position="134"/>
        <end position="155"/>
    </location>
</feature>
<proteinExistence type="predicted"/>
<evidence type="ECO:0008006" key="6">
    <source>
        <dbReference type="Google" id="ProtNLM"/>
    </source>
</evidence>
<organism evidence="4 5">
    <name type="scientific">Paspalum notatum var. saurae</name>
    <dbReference type="NCBI Taxonomy" id="547442"/>
    <lineage>
        <taxon>Eukaryota</taxon>
        <taxon>Viridiplantae</taxon>
        <taxon>Streptophyta</taxon>
        <taxon>Embryophyta</taxon>
        <taxon>Tracheophyta</taxon>
        <taxon>Spermatophyta</taxon>
        <taxon>Magnoliopsida</taxon>
        <taxon>Liliopsida</taxon>
        <taxon>Poales</taxon>
        <taxon>Poaceae</taxon>
        <taxon>PACMAD clade</taxon>
        <taxon>Panicoideae</taxon>
        <taxon>Andropogonodae</taxon>
        <taxon>Paspaleae</taxon>
        <taxon>Paspalinae</taxon>
        <taxon>Paspalum</taxon>
    </lineage>
</organism>
<evidence type="ECO:0000259" key="2">
    <source>
        <dbReference type="Pfam" id="PF00646"/>
    </source>
</evidence>
<keyword evidence="5" id="KW-1185">Reference proteome</keyword>
<feature type="region of interest" description="Disordered" evidence="1">
    <location>
        <begin position="128"/>
        <end position="155"/>
    </location>
</feature>
<dbReference type="InterPro" id="IPR001810">
    <property type="entry name" value="F-box_dom"/>
</dbReference>
<reference evidence="4 5" key="1">
    <citation type="submission" date="2024-02" db="EMBL/GenBank/DDBJ databases">
        <title>High-quality chromosome-scale genome assembly of Pensacola bahiagrass (Paspalum notatum Flugge var. saurae).</title>
        <authorList>
            <person name="Vega J.M."/>
            <person name="Podio M."/>
            <person name="Orjuela J."/>
            <person name="Siena L.A."/>
            <person name="Pessino S.C."/>
            <person name="Combes M.C."/>
            <person name="Mariac C."/>
            <person name="Albertini E."/>
            <person name="Pupilli F."/>
            <person name="Ortiz J.P.A."/>
            <person name="Leblanc O."/>
        </authorList>
    </citation>
    <scope>NUCLEOTIDE SEQUENCE [LARGE SCALE GENOMIC DNA]</scope>
    <source>
        <strain evidence="4">R1</strain>
        <tissue evidence="4">Leaf</tissue>
    </source>
</reference>